<dbReference type="EMBL" id="BAABGZ010000081">
    <property type="protein sequence ID" value="GAA4369538.1"/>
    <property type="molecule type" value="Genomic_DNA"/>
</dbReference>
<accession>A0ABP8ISQ2</accession>
<evidence type="ECO:0000313" key="2">
    <source>
        <dbReference type="Proteomes" id="UP001501153"/>
    </source>
</evidence>
<keyword evidence="2" id="KW-1185">Reference proteome</keyword>
<dbReference type="RefSeq" id="WP_345238245.1">
    <property type="nucleotide sequence ID" value="NZ_BAABGZ010000081.1"/>
</dbReference>
<dbReference type="Proteomes" id="UP001501153">
    <property type="component" value="Unassembled WGS sequence"/>
</dbReference>
<proteinExistence type="predicted"/>
<comment type="caution">
    <text evidence="1">The sequence shown here is derived from an EMBL/GenBank/DDBJ whole genome shotgun (WGS) entry which is preliminary data.</text>
</comment>
<protein>
    <submittedName>
        <fullName evidence="1">Uncharacterized protein</fullName>
    </submittedName>
</protein>
<reference evidence="2" key="1">
    <citation type="journal article" date="2019" name="Int. J. Syst. Evol. Microbiol.">
        <title>The Global Catalogue of Microorganisms (GCM) 10K type strain sequencing project: providing services to taxonomists for standard genome sequencing and annotation.</title>
        <authorList>
            <consortium name="The Broad Institute Genomics Platform"/>
            <consortium name="The Broad Institute Genome Sequencing Center for Infectious Disease"/>
            <person name="Wu L."/>
            <person name="Ma J."/>
        </authorList>
    </citation>
    <scope>NUCLEOTIDE SEQUENCE [LARGE SCALE GENOMIC DNA]</scope>
    <source>
        <strain evidence="2">JCM 17923</strain>
    </source>
</reference>
<evidence type="ECO:0000313" key="1">
    <source>
        <dbReference type="EMBL" id="GAA4369538.1"/>
    </source>
</evidence>
<organism evidence="1 2">
    <name type="scientific">Hymenobacter saemangeumensis</name>
    <dbReference type="NCBI Taxonomy" id="1084522"/>
    <lineage>
        <taxon>Bacteria</taxon>
        <taxon>Pseudomonadati</taxon>
        <taxon>Bacteroidota</taxon>
        <taxon>Cytophagia</taxon>
        <taxon>Cytophagales</taxon>
        <taxon>Hymenobacteraceae</taxon>
        <taxon>Hymenobacter</taxon>
    </lineage>
</organism>
<name>A0ABP8ISQ2_9BACT</name>
<sequence length="86" mass="10038">MITWVTIHYRESHISRREVVGLFFAVARATTDCEEVRRQREGLATFKIYGHYNRVIETTLNRRITDLDPLAEVRINGQSYAARGEL</sequence>
<gene>
    <name evidence="1" type="ORF">GCM10023185_43260</name>
</gene>